<evidence type="ECO:0000256" key="7">
    <source>
        <dbReference type="PROSITE-ProRule" id="PRU00124"/>
    </source>
</evidence>
<dbReference type="OrthoDB" id="9990982at2759"/>
<comment type="subcellular location">
    <subcellularLocation>
        <location evidence="1">Membrane</location>
        <topology evidence="1">Single-pass membrane protein</topology>
    </subcellularLocation>
</comment>
<keyword evidence="4 9" id="KW-1133">Transmembrane helix</keyword>
<keyword evidence="6 7" id="KW-1015">Disulfide bond</keyword>
<feature type="disulfide bond" evidence="7">
    <location>
        <begin position="139"/>
        <end position="154"/>
    </location>
</feature>
<dbReference type="InterPro" id="IPR036055">
    <property type="entry name" value="LDL_receptor-like_sf"/>
</dbReference>
<gene>
    <name evidence="11" type="primary">CD320</name>
</gene>
<dbReference type="KEGG" id="pvt:110072490"/>
<keyword evidence="3" id="KW-0677">Repeat</keyword>
<evidence type="ECO:0000256" key="6">
    <source>
        <dbReference type="ARBA" id="ARBA00023157"/>
    </source>
</evidence>
<dbReference type="GeneID" id="110072490"/>
<dbReference type="InterPro" id="IPR050685">
    <property type="entry name" value="LDLR"/>
</dbReference>
<evidence type="ECO:0000256" key="4">
    <source>
        <dbReference type="ARBA" id="ARBA00022989"/>
    </source>
</evidence>
<dbReference type="SUPFAM" id="SSF57424">
    <property type="entry name" value="LDL receptor-like module"/>
    <property type="match status" value="3"/>
</dbReference>
<dbReference type="AlphaFoldDB" id="A0A6J0SNK4"/>
<reference evidence="11" key="1">
    <citation type="submission" date="2025-08" db="UniProtKB">
        <authorList>
            <consortium name="RefSeq"/>
        </authorList>
    </citation>
    <scope>IDENTIFICATION</scope>
</reference>
<evidence type="ECO:0000256" key="8">
    <source>
        <dbReference type="SAM" id="MobiDB-lite"/>
    </source>
</evidence>
<feature type="compositionally biased region" description="Polar residues" evidence="8">
    <location>
        <begin position="250"/>
        <end position="265"/>
    </location>
</feature>
<evidence type="ECO:0000313" key="10">
    <source>
        <dbReference type="Proteomes" id="UP001652642"/>
    </source>
</evidence>
<dbReference type="RefSeq" id="XP_020636560.2">
    <property type="nucleotide sequence ID" value="XM_020780901.2"/>
</dbReference>
<evidence type="ECO:0000256" key="5">
    <source>
        <dbReference type="ARBA" id="ARBA00023136"/>
    </source>
</evidence>
<evidence type="ECO:0000313" key="11">
    <source>
        <dbReference type="RefSeq" id="XP_020636560.2"/>
    </source>
</evidence>
<dbReference type="SMART" id="SM00192">
    <property type="entry name" value="LDLa"/>
    <property type="match status" value="3"/>
</dbReference>
<dbReference type="InterPro" id="IPR002172">
    <property type="entry name" value="LDrepeatLR_classA_rpt"/>
</dbReference>
<evidence type="ECO:0000256" key="1">
    <source>
        <dbReference type="ARBA" id="ARBA00004167"/>
    </source>
</evidence>
<evidence type="ECO:0000256" key="3">
    <source>
        <dbReference type="ARBA" id="ARBA00022737"/>
    </source>
</evidence>
<keyword evidence="5 9" id="KW-0472">Membrane</keyword>
<feature type="disulfide bond" evidence="7">
    <location>
        <begin position="230"/>
        <end position="245"/>
    </location>
</feature>
<dbReference type="PROSITE" id="PS50068">
    <property type="entry name" value="LDLRA_2"/>
    <property type="match status" value="3"/>
</dbReference>
<dbReference type="PRINTS" id="PR00261">
    <property type="entry name" value="LDLRECEPTOR"/>
</dbReference>
<sequence length="324" mass="34923">MRLRLALKRSHLIEPRGGHDVCFIWGVLGFLKRGAHAPLWGGCGRLFQWHFGLPSARAHRGGPGAHARSSRESLHVAEVAAAEVSSTRVSGGVGMECIPLLLLLSVAGRLRARHADSFLCTLGDFSCDNGDPVPLCLRCDRTPDCRDGSDERGCSTGNVSCGPHGRQCGNRGPCLPFERFCDGHANCPDAFDESIRVCGSPASALRPPRCRKDAFRCAPGAECFPVTWVCDGHPDCPDERDELGCTLDFPSTTETSPTMSGTESAESPEGVKMDHWTIIAIVALLILVMAGVAVSAWVCPRAKPVYVSFRIDKASEQLMTKELP</sequence>
<dbReference type="GO" id="GO:0005886">
    <property type="term" value="C:plasma membrane"/>
    <property type="evidence" value="ECO:0007669"/>
    <property type="project" value="TreeGrafter"/>
</dbReference>
<dbReference type="CTD" id="51293"/>
<dbReference type="PANTHER" id="PTHR24270">
    <property type="entry name" value="LOW-DENSITY LIPOPROTEIN RECEPTOR-RELATED"/>
    <property type="match status" value="1"/>
</dbReference>
<dbReference type="GO" id="GO:0016192">
    <property type="term" value="P:vesicle-mediated transport"/>
    <property type="evidence" value="ECO:0007669"/>
    <property type="project" value="UniProtKB-ARBA"/>
</dbReference>
<dbReference type="Gene3D" id="4.10.400.10">
    <property type="entry name" value="Low-density Lipoprotein Receptor"/>
    <property type="match status" value="3"/>
</dbReference>
<feature type="transmembrane region" description="Helical" evidence="9">
    <location>
        <begin position="276"/>
        <end position="298"/>
    </location>
</feature>
<comment type="caution">
    <text evidence="7">Lacks conserved residue(s) required for the propagation of feature annotation.</text>
</comment>
<organism evidence="10 11">
    <name type="scientific">Pogona vitticeps</name>
    <name type="common">central bearded dragon</name>
    <dbReference type="NCBI Taxonomy" id="103695"/>
    <lineage>
        <taxon>Eukaryota</taxon>
        <taxon>Metazoa</taxon>
        <taxon>Chordata</taxon>
        <taxon>Craniata</taxon>
        <taxon>Vertebrata</taxon>
        <taxon>Euteleostomi</taxon>
        <taxon>Lepidosauria</taxon>
        <taxon>Squamata</taxon>
        <taxon>Bifurcata</taxon>
        <taxon>Unidentata</taxon>
        <taxon>Episquamata</taxon>
        <taxon>Toxicofera</taxon>
        <taxon>Iguania</taxon>
        <taxon>Acrodonta</taxon>
        <taxon>Agamidae</taxon>
        <taxon>Amphibolurinae</taxon>
        <taxon>Pogona</taxon>
    </lineage>
</organism>
<accession>A0A6J0SNK4</accession>
<feature type="disulfide bond" evidence="7">
    <location>
        <begin position="127"/>
        <end position="145"/>
    </location>
</feature>
<evidence type="ECO:0000256" key="9">
    <source>
        <dbReference type="SAM" id="Phobius"/>
    </source>
</evidence>
<evidence type="ECO:0000256" key="2">
    <source>
        <dbReference type="ARBA" id="ARBA00022692"/>
    </source>
</evidence>
<dbReference type="PANTHER" id="PTHR24270:SF62">
    <property type="entry name" value="LOW-DENSITY LIPOPROTEIN RECEPTOR-RELATED PROTEIN 2"/>
    <property type="match status" value="1"/>
</dbReference>
<keyword evidence="10" id="KW-1185">Reference proteome</keyword>
<protein>
    <submittedName>
        <fullName evidence="11">CD320 antigen</fullName>
    </submittedName>
</protein>
<dbReference type="Pfam" id="PF00057">
    <property type="entry name" value="Ldl_recept_a"/>
    <property type="match status" value="2"/>
</dbReference>
<keyword evidence="2 9" id="KW-0812">Transmembrane</keyword>
<feature type="region of interest" description="Disordered" evidence="8">
    <location>
        <begin position="250"/>
        <end position="269"/>
    </location>
</feature>
<dbReference type="InParanoid" id="A0A6J0SNK4"/>
<proteinExistence type="predicted"/>
<name>A0A6J0SNK4_9SAUR</name>
<dbReference type="Proteomes" id="UP001652642">
    <property type="component" value="Chromosome 7"/>
</dbReference>
<dbReference type="CDD" id="cd00112">
    <property type="entry name" value="LDLa"/>
    <property type="match status" value="3"/>
</dbReference>